<dbReference type="KEGG" id="njp:NEJAP_1571"/>
<dbReference type="PROSITE" id="PS50949">
    <property type="entry name" value="HTH_GNTR"/>
    <property type="match status" value="1"/>
</dbReference>
<sequence>MNQFDNRHIPLYKRVESHILNDIDEGRLIPGDLIPSEPQLALLLGVSQGTVKKAIENLVNENRLYRHQGKGTYVSTINFNNSLFRFFSYGDASGKGVRIHKEVSERELKIGPKNICQQLGYEPNSELLYIQRCGYVLELPILIEHCWWCPEVVPGMESEDVHIPDLMYALVVEKYAVPVVRAEETLTADIADKQTAQLLGIPEKSPVIVLIRHTYSRHNKMIEYRKTVGRADKFSYKAEIR</sequence>
<dbReference type="InterPro" id="IPR036390">
    <property type="entry name" value="WH_DNA-bd_sf"/>
</dbReference>
<dbReference type="Proteomes" id="UP000595332">
    <property type="component" value="Chromosome"/>
</dbReference>
<dbReference type="PANTHER" id="PTHR44846">
    <property type="entry name" value="MANNOSYL-D-GLYCERATE TRANSPORT/METABOLISM SYSTEM REPRESSOR MNGR-RELATED"/>
    <property type="match status" value="1"/>
</dbReference>
<feature type="domain" description="HTH gntR-type" evidence="4">
    <location>
        <begin position="9"/>
        <end position="77"/>
    </location>
</feature>
<dbReference type="CDD" id="cd07377">
    <property type="entry name" value="WHTH_GntR"/>
    <property type="match status" value="1"/>
</dbReference>
<dbReference type="Pfam" id="PF07702">
    <property type="entry name" value="UTRA"/>
    <property type="match status" value="1"/>
</dbReference>
<keyword evidence="3" id="KW-0804">Transcription</keyword>
<evidence type="ECO:0000256" key="3">
    <source>
        <dbReference type="ARBA" id="ARBA00023163"/>
    </source>
</evidence>
<evidence type="ECO:0000313" key="6">
    <source>
        <dbReference type="Proteomes" id="UP000595332"/>
    </source>
</evidence>
<evidence type="ECO:0000256" key="2">
    <source>
        <dbReference type="ARBA" id="ARBA00023125"/>
    </source>
</evidence>
<dbReference type="GO" id="GO:0045892">
    <property type="term" value="P:negative regulation of DNA-templated transcription"/>
    <property type="evidence" value="ECO:0007669"/>
    <property type="project" value="TreeGrafter"/>
</dbReference>
<dbReference type="Gene3D" id="3.40.1410.10">
    <property type="entry name" value="Chorismate lyase-like"/>
    <property type="match status" value="1"/>
</dbReference>
<keyword evidence="1" id="KW-0805">Transcription regulation</keyword>
<dbReference type="InterPro" id="IPR011663">
    <property type="entry name" value="UTRA"/>
</dbReference>
<organism evidence="5 6">
    <name type="scientific">Neptunomonas japonica JAMM 1380</name>
    <dbReference type="NCBI Taxonomy" id="1441457"/>
    <lineage>
        <taxon>Bacteria</taxon>
        <taxon>Pseudomonadati</taxon>
        <taxon>Pseudomonadota</taxon>
        <taxon>Gammaproteobacteria</taxon>
        <taxon>Oceanospirillales</taxon>
        <taxon>Oceanospirillaceae</taxon>
        <taxon>Neptunomonas</taxon>
    </lineage>
</organism>
<proteinExistence type="predicted"/>
<dbReference type="EMBL" id="AP014546">
    <property type="protein sequence ID" value="BBB29523.1"/>
    <property type="molecule type" value="Genomic_DNA"/>
</dbReference>
<gene>
    <name evidence="5" type="ORF">NEJAP_1571</name>
</gene>
<dbReference type="RefSeq" id="WP_201350136.1">
    <property type="nucleotide sequence ID" value="NZ_AP014546.1"/>
</dbReference>
<dbReference type="Pfam" id="PF00392">
    <property type="entry name" value="GntR"/>
    <property type="match status" value="1"/>
</dbReference>
<keyword evidence="2" id="KW-0238">DNA-binding</keyword>
<dbReference type="SMART" id="SM00345">
    <property type="entry name" value="HTH_GNTR"/>
    <property type="match status" value="1"/>
</dbReference>
<dbReference type="SUPFAM" id="SSF64288">
    <property type="entry name" value="Chorismate lyase-like"/>
    <property type="match status" value="1"/>
</dbReference>
<evidence type="ECO:0000313" key="5">
    <source>
        <dbReference type="EMBL" id="BBB29523.1"/>
    </source>
</evidence>
<keyword evidence="6" id="KW-1185">Reference proteome</keyword>
<dbReference type="InterPro" id="IPR000524">
    <property type="entry name" value="Tscrpt_reg_HTH_GntR"/>
</dbReference>
<accession>A0A7R6P941</accession>
<name>A0A7R6P941_9GAMM</name>
<dbReference type="SMART" id="SM00866">
    <property type="entry name" value="UTRA"/>
    <property type="match status" value="1"/>
</dbReference>
<dbReference type="GO" id="GO:0003700">
    <property type="term" value="F:DNA-binding transcription factor activity"/>
    <property type="evidence" value="ECO:0007669"/>
    <property type="project" value="InterPro"/>
</dbReference>
<dbReference type="AlphaFoldDB" id="A0A7R6P941"/>
<evidence type="ECO:0000259" key="4">
    <source>
        <dbReference type="PROSITE" id="PS50949"/>
    </source>
</evidence>
<reference evidence="5 6" key="1">
    <citation type="journal article" date="2008" name="Int. J. Syst. Evol. Microbiol.">
        <title>Neptunomonas japonica sp. nov., an Osedax japonicus symbiont-like bacterium isolated from sediment adjacent to sperm whale carcasses off Kagoshima, Japan.</title>
        <authorList>
            <person name="Miyazaki M."/>
            <person name="Nogi Y."/>
            <person name="Fujiwara Y."/>
            <person name="Kawato M."/>
            <person name="Kubokawa K."/>
            <person name="Horikoshi K."/>
        </authorList>
    </citation>
    <scope>NUCLEOTIDE SEQUENCE [LARGE SCALE GENOMIC DNA]</scope>
    <source>
        <strain evidence="5 6">JAMM 1380</strain>
    </source>
</reference>
<evidence type="ECO:0000256" key="1">
    <source>
        <dbReference type="ARBA" id="ARBA00023015"/>
    </source>
</evidence>
<protein>
    <submittedName>
        <fullName evidence="5">GntR family transcriptional regulator</fullName>
    </submittedName>
</protein>
<dbReference type="Gene3D" id="1.10.10.10">
    <property type="entry name" value="Winged helix-like DNA-binding domain superfamily/Winged helix DNA-binding domain"/>
    <property type="match status" value="1"/>
</dbReference>
<dbReference type="InterPro" id="IPR050679">
    <property type="entry name" value="Bact_HTH_transcr_reg"/>
</dbReference>
<dbReference type="SUPFAM" id="SSF46785">
    <property type="entry name" value="Winged helix' DNA-binding domain"/>
    <property type="match status" value="1"/>
</dbReference>
<dbReference type="GO" id="GO:0003677">
    <property type="term" value="F:DNA binding"/>
    <property type="evidence" value="ECO:0007669"/>
    <property type="project" value="UniProtKB-KW"/>
</dbReference>
<dbReference type="InterPro" id="IPR036388">
    <property type="entry name" value="WH-like_DNA-bd_sf"/>
</dbReference>
<dbReference type="PANTHER" id="PTHR44846:SF1">
    <property type="entry name" value="MANNOSYL-D-GLYCERATE TRANSPORT_METABOLISM SYSTEM REPRESSOR MNGR-RELATED"/>
    <property type="match status" value="1"/>
</dbReference>
<dbReference type="InterPro" id="IPR028978">
    <property type="entry name" value="Chorismate_lyase_/UTRA_dom_sf"/>
</dbReference>